<comment type="caution">
    <text evidence="2">The sequence shown here is derived from an EMBL/GenBank/DDBJ whole genome shotgun (WGS) entry which is preliminary data.</text>
</comment>
<keyword evidence="3" id="KW-1185">Reference proteome</keyword>
<dbReference type="SUPFAM" id="SSF53756">
    <property type="entry name" value="UDP-Glycosyltransferase/glycogen phosphorylase"/>
    <property type="match status" value="1"/>
</dbReference>
<dbReference type="AlphaFoldDB" id="A0A9X4MZU9"/>
<dbReference type="GO" id="GO:0016757">
    <property type="term" value="F:glycosyltransferase activity"/>
    <property type="evidence" value="ECO:0007669"/>
    <property type="project" value="InterPro"/>
</dbReference>
<dbReference type="PANTHER" id="PTHR12526">
    <property type="entry name" value="GLYCOSYLTRANSFERASE"/>
    <property type="match status" value="1"/>
</dbReference>
<sequence>MKRKSILFVYSQWQSFVREDYNLLSDELKVNKLQFELNKSLFAFIKGQLLGIISLFKQVPRHDVSYIWFCDYHAFWSVLISKILNKKTIIIVGGFDAVRIPSINYGLFMDSGLRVKLAKWAYRNCDRIIAVDQTLIKGENTYAGEGAITGVAHFVEGLEEKSLVIPTGYDSGKWKSKVKKRQVLTVALIKDKKVFNRKGIDLYLNVAKRMPDVPFYLVGLQDLSLIPEGLRDLPNLTIYPILPQEELINLYAESEVYAQFSVSEGLPNVLCEAMMSGCVPVGTSANGIPNAIGDCGFVLHEKDVEKAVELVDKALKSGDDYALCSQNRIKSMFWFEDRKKRLLKVIQEL</sequence>
<dbReference type="Gene3D" id="3.40.50.2000">
    <property type="entry name" value="Glycogen Phosphorylase B"/>
    <property type="match status" value="2"/>
</dbReference>
<proteinExistence type="predicted"/>
<evidence type="ECO:0000313" key="3">
    <source>
        <dbReference type="Proteomes" id="UP001152599"/>
    </source>
</evidence>
<evidence type="ECO:0000259" key="1">
    <source>
        <dbReference type="Pfam" id="PF00534"/>
    </source>
</evidence>
<name>A0A9X4MZU9_9FLAO</name>
<gene>
    <name evidence="2" type="ORF">NMK71_04000</name>
</gene>
<evidence type="ECO:0000313" key="2">
    <source>
        <dbReference type="EMBL" id="MDG4945566.1"/>
    </source>
</evidence>
<accession>A0A9X4MZU9</accession>
<dbReference type="PANTHER" id="PTHR12526:SF630">
    <property type="entry name" value="GLYCOSYLTRANSFERASE"/>
    <property type="match status" value="1"/>
</dbReference>
<feature type="domain" description="Glycosyl transferase family 1" evidence="1">
    <location>
        <begin position="193"/>
        <end position="328"/>
    </location>
</feature>
<dbReference type="RefSeq" id="WP_304420150.1">
    <property type="nucleotide sequence ID" value="NZ_JANCMU010000001.1"/>
</dbReference>
<reference evidence="2" key="1">
    <citation type="submission" date="2022-07" db="EMBL/GenBank/DDBJ databases">
        <title>Description and genome-wide analysis of Profundicola chukchiensis gen. nov., sp. nov., marine bacteria isolated from bottom sediments of the Chukchi Sea.</title>
        <authorList>
            <person name="Romanenko L."/>
            <person name="Otstavnykh N."/>
            <person name="Kurilenko V."/>
            <person name="Eremeev V."/>
            <person name="Velansky P."/>
            <person name="Mikhailov V."/>
            <person name="Isaeva M."/>
        </authorList>
    </citation>
    <scope>NUCLEOTIDE SEQUENCE</scope>
    <source>
        <strain evidence="2">KMM 9713</strain>
    </source>
</reference>
<dbReference type="Pfam" id="PF00534">
    <property type="entry name" value="Glycos_transf_1"/>
    <property type="match status" value="1"/>
</dbReference>
<dbReference type="CDD" id="cd03801">
    <property type="entry name" value="GT4_PimA-like"/>
    <property type="match status" value="1"/>
</dbReference>
<dbReference type="Proteomes" id="UP001152599">
    <property type="component" value="Unassembled WGS sequence"/>
</dbReference>
<dbReference type="InterPro" id="IPR001296">
    <property type="entry name" value="Glyco_trans_1"/>
</dbReference>
<organism evidence="2 3">
    <name type="scientific">Profundicola chukchiensis</name>
    <dbReference type="NCBI Taxonomy" id="2961959"/>
    <lineage>
        <taxon>Bacteria</taxon>
        <taxon>Pseudomonadati</taxon>
        <taxon>Bacteroidota</taxon>
        <taxon>Flavobacteriia</taxon>
        <taxon>Flavobacteriales</taxon>
        <taxon>Weeksellaceae</taxon>
        <taxon>Profundicola</taxon>
    </lineage>
</organism>
<protein>
    <submittedName>
        <fullName evidence="2">Glycosyltransferase family 4 protein</fullName>
    </submittedName>
</protein>
<dbReference type="EMBL" id="JANCMU010000001">
    <property type="protein sequence ID" value="MDG4945566.1"/>
    <property type="molecule type" value="Genomic_DNA"/>
</dbReference>